<evidence type="ECO:0000313" key="2">
    <source>
        <dbReference type="EMBL" id="MPW14282.1"/>
    </source>
</evidence>
<accession>A0A6A7K131</accession>
<sequence length="467" mass="54419">MNTSPLLRKYSDSFTMEAYFSSNPVDDIINEINGSLTFSPNEKVLSINVSLEDLKFWNRNHIDYVYGISPDGIYLKLTNLINMNSKGNFKTNQFLCTFYVNTCTLSELPFKLSNNTRKIDFSLTGFDTWFPIFEKRKVDYLKRGGLKLSVNFASARKIGSFTCNNKKLFLQVYTELESPSRIEEFYYRDLTVKSRIGCIISGYSHISNTDAIKIVKDFEKLFAVLTGQRQQIVFIRPFSKKNKKAIYTSQITETLSNIKKHIDPTYPFAYKTFEDTLGKVINNFFNRTDNKNALIINYLMSLNKNLDLSNELLDLCQSIDSYYESIPEVSRVLEKRIRAFLNKLPDFIRGILRDNREVILKEFLVKFREGKITISDLDRSSDNLSYEDTLGIWARCISDTRMFLVHGNLERSKFRIDDSVEKTRNTELLQFLVQCFILQELGYSNFNREELKSAIKRIITNKKYSII</sequence>
<protein>
    <recommendedName>
        <fullName evidence="1">Apea-like HEPN domain-containing protein</fullName>
    </recommendedName>
</protein>
<comment type="caution">
    <text evidence="2">The sequence shown here is derived from an EMBL/GenBank/DDBJ whole genome shotgun (WGS) entry which is preliminary data.</text>
</comment>
<name>A0A6A7K131_LACHE</name>
<dbReference type="Proteomes" id="UP000430466">
    <property type="component" value="Unassembled WGS sequence"/>
</dbReference>
<dbReference type="Pfam" id="PF18739">
    <property type="entry name" value="HEPN_Apea"/>
    <property type="match status" value="1"/>
</dbReference>
<organism evidence="2 3">
    <name type="scientific">Lactobacillus helveticus</name>
    <name type="common">Lactobacillus suntoryeus</name>
    <dbReference type="NCBI Taxonomy" id="1587"/>
    <lineage>
        <taxon>Bacteria</taxon>
        <taxon>Bacillati</taxon>
        <taxon>Bacillota</taxon>
        <taxon>Bacilli</taxon>
        <taxon>Lactobacillales</taxon>
        <taxon>Lactobacillaceae</taxon>
        <taxon>Lactobacillus</taxon>
    </lineage>
</organism>
<evidence type="ECO:0000259" key="1">
    <source>
        <dbReference type="Pfam" id="PF18739"/>
    </source>
</evidence>
<dbReference type="InterPro" id="IPR041229">
    <property type="entry name" value="HEPN_Apea"/>
</dbReference>
<dbReference type="EMBL" id="WHOE01000026">
    <property type="protein sequence ID" value="MPW14282.1"/>
    <property type="molecule type" value="Genomic_DNA"/>
</dbReference>
<proteinExistence type="predicted"/>
<dbReference type="AlphaFoldDB" id="A0A6A7K131"/>
<evidence type="ECO:0000313" key="3">
    <source>
        <dbReference type="Proteomes" id="UP000430466"/>
    </source>
</evidence>
<feature type="domain" description="Apea-like HEPN" evidence="1">
    <location>
        <begin position="317"/>
        <end position="444"/>
    </location>
</feature>
<gene>
    <name evidence="2" type="ORF">GDZ32_04575</name>
</gene>
<reference evidence="2 3" key="1">
    <citation type="submission" date="2019-10" db="EMBL/GenBank/DDBJ databases">
        <title>Draft genome sequences of Lactobacillus strains.</title>
        <authorList>
            <person name="Cho G.-S."/>
            <person name="Fagbemigun O."/>
            <person name="Brinks E."/>
            <person name="Franz C.M.A.P."/>
        </authorList>
    </citation>
    <scope>NUCLEOTIDE SEQUENCE [LARGE SCALE GENOMIC DNA]</scope>
    <source>
        <strain evidence="2 3">313</strain>
    </source>
</reference>
<dbReference type="RefSeq" id="WP_152723816.1">
    <property type="nucleotide sequence ID" value="NZ_WHOE01000026.1"/>
</dbReference>